<dbReference type="InterPro" id="IPR027417">
    <property type="entry name" value="P-loop_NTPase"/>
</dbReference>
<dbReference type="Pfam" id="PF01926">
    <property type="entry name" value="MMR_HSR1"/>
    <property type="match status" value="1"/>
</dbReference>
<dbReference type="Gene3D" id="3.40.50.300">
    <property type="entry name" value="P-loop containing nucleotide triphosphate hydrolases"/>
    <property type="match status" value="1"/>
</dbReference>
<organism evidence="2">
    <name type="scientific">Gongylonema pulchrum</name>
    <dbReference type="NCBI Taxonomy" id="637853"/>
    <lineage>
        <taxon>Eukaryota</taxon>
        <taxon>Metazoa</taxon>
        <taxon>Ecdysozoa</taxon>
        <taxon>Nematoda</taxon>
        <taxon>Chromadorea</taxon>
        <taxon>Rhabditida</taxon>
        <taxon>Spirurina</taxon>
        <taxon>Spiruromorpha</taxon>
        <taxon>Spiruroidea</taxon>
        <taxon>Gongylonematidae</taxon>
        <taxon>Gongylonema</taxon>
    </lineage>
</organism>
<feature type="domain" description="G" evidence="1">
    <location>
        <begin position="23"/>
        <end position="88"/>
    </location>
</feature>
<accession>A0A183D7P3</accession>
<reference evidence="2" key="1">
    <citation type="submission" date="2016-06" db="UniProtKB">
        <authorList>
            <consortium name="WormBaseParasite"/>
        </authorList>
    </citation>
    <scope>IDENTIFICATION</scope>
</reference>
<name>A0A183D7P3_9BILA</name>
<evidence type="ECO:0000259" key="1">
    <source>
        <dbReference type="Pfam" id="PF01926"/>
    </source>
</evidence>
<dbReference type="GO" id="GO:0005525">
    <property type="term" value="F:GTP binding"/>
    <property type="evidence" value="ECO:0007669"/>
    <property type="project" value="InterPro"/>
</dbReference>
<proteinExistence type="predicted"/>
<dbReference type="InterPro" id="IPR006073">
    <property type="entry name" value="GTP-bd"/>
</dbReference>
<dbReference type="AlphaFoldDB" id="A0A183D7P3"/>
<evidence type="ECO:0000313" key="2">
    <source>
        <dbReference type="WBParaSite" id="GPUH_0000474101-mRNA-1"/>
    </source>
</evidence>
<protein>
    <submittedName>
        <fullName evidence="2">G domain-containing protein</fullName>
    </submittedName>
</protein>
<dbReference type="SUPFAM" id="SSF52540">
    <property type="entry name" value="P-loop containing nucleoside triphosphate hydrolases"/>
    <property type="match status" value="1"/>
</dbReference>
<sequence>LNMFGSAFLTRMRGATLPAKLLEHITLMDTPGILSGQKQRSSRGYDFASVVNYIACKVDMIVLLFDTSKLDISDEYKQVIQCLKGNEEKVGFQYVIEQECEKTLAGIALLKYKYKEM</sequence>
<dbReference type="WBParaSite" id="GPUH_0000474101-mRNA-1">
    <property type="protein sequence ID" value="GPUH_0000474101-mRNA-1"/>
    <property type="gene ID" value="GPUH_0000474101"/>
</dbReference>